<keyword evidence="4" id="KW-1185">Reference proteome</keyword>
<protein>
    <recommendedName>
        <fullName evidence="2">Reverse transcriptase Ty1/copia-type domain-containing protein</fullName>
    </recommendedName>
</protein>
<comment type="caution">
    <text evidence="3">The sequence shown here is derived from an EMBL/GenBank/DDBJ whole genome shotgun (WGS) entry which is preliminary data.</text>
</comment>
<evidence type="ECO:0000259" key="2">
    <source>
        <dbReference type="Pfam" id="PF07727"/>
    </source>
</evidence>
<organism evidence="3 4">
    <name type="scientific">Centaurea solstitialis</name>
    <name type="common">yellow star-thistle</name>
    <dbReference type="NCBI Taxonomy" id="347529"/>
    <lineage>
        <taxon>Eukaryota</taxon>
        <taxon>Viridiplantae</taxon>
        <taxon>Streptophyta</taxon>
        <taxon>Embryophyta</taxon>
        <taxon>Tracheophyta</taxon>
        <taxon>Spermatophyta</taxon>
        <taxon>Magnoliopsida</taxon>
        <taxon>eudicotyledons</taxon>
        <taxon>Gunneridae</taxon>
        <taxon>Pentapetalae</taxon>
        <taxon>asterids</taxon>
        <taxon>campanulids</taxon>
        <taxon>Asterales</taxon>
        <taxon>Asteraceae</taxon>
        <taxon>Carduoideae</taxon>
        <taxon>Cardueae</taxon>
        <taxon>Centaureinae</taxon>
        <taxon>Centaurea</taxon>
    </lineage>
</organism>
<evidence type="ECO:0000256" key="1">
    <source>
        <dbReference type="SAM" id="MobiDB-lite"/>
    </source>
</evidence>
<dbReference type="AlphaFoldDB" id="A0AA38WDG7"/>
<dbReference type="EMBL" id="JARYMX010000003">
    <property type="protein sequence ID" value="KAJ9556577.1"/>
    <property type="molecule type" value="Genomic_DNA"/>
</dbReference>
<feature type="compositionally biased region" description="Polar residues" evidence="1">
    <location>
        <begin position="23"/>
        <end position="43"/>
    </location>
</feature>
<dbReference type="Proteomes" id="UP001172457">
    <property type="component" value="Chromosome 3"/>
</dbReference>
<sequence length="296" mass="33419">MPISSLLSKPKTKQNPETIILTDISSDTSPTNNLQLVVHQTPQIPTPEPGPQDQDVNYDPPPSNSPRSEGENYAPDTSANLNRDGHLDAVIERVETYLYGDLDTEIYMRATDGLKLLESSSSQPRDTFSIRLRRSLYGLKQLDGYGYAIITVYVDDMNLIGTSKELLETAEILKKEFEMKDLGKTWCCLGLQIEHRRYGILIHQENYNQKVLRRFCHHDAKSSSTPMIICSLDIKKDPFHPKEDDEEILSLECSYLGAIGALLYLAQCTRPNISYAENCLARHSNEPTCQRANMPP</sequence>
<dbReference type="Pfam" id="PF07727">
    <property type="entry name" value="RVT_2"/>
    <property type="match status" value="1"/>
</dbReference>
<accession>A0AA38WDG7</accession>
<dbReference type="InterPro" id="IPR013103">
    <property type="entry name" value="RVT_2"/>
</dbReference>
<gene>
    <name evidence="3" type="ORF">OSB04_011191</name>
</gene>
<reference evidence="3" key="1">
    <citation type="submission" date="2023-03" db="EMBL/GenBank/DDBJ databases">
        <title>Chromosome-scale reference genome and RAD-based genetic map of yellow starthistle (Centaurea solstitialis) reveal putative structural variation and QTLs associated with invader traits.</title>
        <authorList>
            <person name="Reatini B."/>
            <person name="Cang F.A."/>
            <person name="Jiang Q."/>
            <person name="Mckibben M.T.W."/>
            <person name="Barker M.S."/>
            <person name="Rieseberg L.H."/>
            <person name="Dlugosch K.M."/>
        </authorList>
    </citation>
    <scope>NUCLEOTIDE SEQUENCE</scope>
    <source>
        <strain evidence="3">CAN-66</strain>
        <tissue evidence="3">Leaf</tissue>
    </source>
</reference>
<evidence type="ECO:0000313" key="3">
    <source>
        <dbReference type="EMBL" id="KAJ9556577.1"/>
    </source>
</evidence>
<proteinExistence type="predicted"/>
<name>A0AA38WDG7_9ASTR</name>
<feature type="domain" description="Reverse transcriptase Ty1/copia-type" evidence="2">
    <location>
        <begin position="143"/>
        <end position="228"/>
    </location>
</feature>
<feature type="region of interest" description="Disordered" evidence="1">
    <location>
        <begin position="23"/>
        <end position="84"/>
    </location>
</feature>
<evidence type="ECO:0000313" key="4">
    <source>
        <dbReference type="Proteomes" id="UP001172457"/>
    </source>
</evidence>